<dbReference type="PATRIC" id="fig|1125702.3.peg.902"/>
<evidence type="ECO:0000313" key="7">
    <source>
        <dbReference type="Proteomes" id="UP000014605"/>
    </source>
</evidence>
<dbReference type="PROSITE" id="PS00211">
    <property type="entry name" value="ABC_TRANSPORTER_1"/>
    <property type="match status" value="1"/>
</dbReference>
<dbReference type="GO" id="GO:0005524">
    <property type="term" value="F:ATP binding"/>
    <property type="evidence" value="ECO:0007669"/>
    <property type="project" value="UniProtKB-KW"/>
</dbReference>
<dbReference type="SMART" id="SM00382">
    <property type="entry name" value="AAA"/>
    <property type="match status" value="1"/>
</dbReference>
<protein>
    <recommendedName>
        <fullName evidence="5">ABC transporter domain-containing protein</fullName>
    </recommendedName>
</protein>
<dbReference type="GO" id="GO:0016887">
    <property type="term" value="F:ATP hydrolysis activity"/>
    <property type="evidence" value="ECO:0007669"/>
    <property type="project" value="InterPro"/>
</dbReference>
<evidence type="ECO:0000313" key="6">
    <source>
        <dbReference type="EMBL" id="EPF47051.1"/>
    </source>
</evidence>
<sequence>MTAYTDTGLVTHHAAGEAANLSKETIETLLAEYPFIEDFFAENRLTELHISDNTQLTFDAFLQSLSGEQCEEYAIDREALSHSFFEYIIQMKRFLNGDDAQGIQSLTILPGTDKSGEPENFQDLILYPSQIISIVGPTGSGKSRLLADIEWTAQKDTPTGRTILINGEVPDKAIRFSINNKLVAQLSQNMNFVMDLSVREFIELHAESRLVENKETAVQRIIEAANKLAGEQFRLDTPITALSGGQSRALMIADTAILSSSPIVLIDEIENAGIDRKKALQLLISNEKIVLMATHDPALALYADKRIVIKNGGIHAVIETSEHEKAILNELESMDAKIQALRVQLRAGERL</sequence>
<keyword evidence="7" id="KW-1185">Reference proteome</keyword>
<keyword evidence="2" id="KW-0813">Transport</keyword>
<evidence type="ECO:0000256" key="1">
    <source>
        <dbReference type="ARBA" id="ARBA00005417"/>
    </source>
</evidence>
<name>S3LBV9_9SPIR</name>
<dbReference type="InterPro" id="IPR027417">
    <property type="entry name" value="P-loop_NTPase"/>
</dbReference>
<accession>S3LBV9</accession>
<dbReference type="InterPro" id="IPR003593">
    <property type="entry name" value="AAA+_ATPase"/>
</dbReference>
<dbReference type="PANTHER" id="PTHR43117">
    <property type="entry name" value="OSMOPROTECTANT IMPORT ATP-BINDING PROTEIN OSMV"/>
    <property type="match status" value="1"/>
</dbReference>
<reference evidence="6 7" key="1">
    <citation type="submission" date="2013-04" db="EMBL/GenBank/DDBJ databases">
        <title>The Genome Sequence of Treponema vincentii F0403.</title>
        <authorList>
            <consortium name="The Broad Institute Genomics Platform"/>
            <person name="Earl A."/>
            <person name="Ward D."/>
            <person name="Feldgarden M."/>
            <person name="Gevers D."/>
            <person name="Leonetti C."/>
            <person name="Izard J."/>
            <person name="Walker B."/>
            <person name="Young S."/>
            <person name="Zeng Q."/>
            <person name="Gargeya S."/>
            <person name="Fitzgerald M."/>
            <person name="Haas B."/>
            <person name="Abouelleil A."/>
            <person name="Allen A.W."/>
            <person name="Alvarado L."/>
            <person name="Arachchi H.M."/>
            <person name="Berlin A.M."/>
            <person name="Chapman S.B."/>
            <person name="Gainer-Dewar J."/>
            <person name="Goldberg J."/>
            <person name="Griggs A."/>
            <person name="Gujja S."/>
            <person name="Hansen M."/>
            <person name="Howarth C."/>
            <person name="Imamovic A."/>
            <person name="Ireland A."/>
            <person name="Larimer J."/>
            <person name="McCowan C."/>
            <person name="Murphy C."/>
            <person name="Pearson M."/>
            <person name="Poon T.W."/>
            <person name="Priest M."/>
            <person name="Roberts A."/>
            <person name="Saif S."/>
            <person name="Shea T."/>
            <person name="Sisk P."/>
            <person name="Sykes S."/>
            <person name="Wortman J."/>
            <person name="Nusbaum C."/>
            <person name="Birren B."/>
        </authorList>
    </citation>
    <scope>NUCLEOTIDE SEQUENCE [LARGE SCALE GENOMIC DNA]</scope>
    <source>
        <strain evidence="6 7">F0403</strain>
    </source>
</reference>
<feature type="domain" description="ABC transporter" evidence="5">
    <location>
        <begin position="103"/>
        <end position="336"/>
    </location>
</feature>
<evidence type="ECO:0000259" key="5">
    <source>
        <dbReference type="PROSITE" id="PS50893"/>
    </source>
</evidence>
<dbReference type="SUPFAM" id="SSF52540">
    <property type="entry name" value="P-loop containing nucleoside triphosphate hydrolases"/>
    <property type="match status" value="1"/>
</dbReference>
<dbReference type="GeneID" id="301461048"/>
<dbReference type="PROSITE" id="PS50893">
    <property type="entry name" value="ABC_TRANSPORTER_2"/>
    <property type="match status" value="1"/>
</dbReference>
<dbReference type="HOGENOM" id="CLU_072513_0_0_12"/>
<organism evidence="6 7">
    <name type="scientific">Treponema vincentii F0403</name>
    <dbReference type="NCBI Taxonomy" id="1125702"/>
    <lineage>
        <taxon>Bacteria</taxon>
        <taxon>Pseudomonadati</taxon>
        <taxon>Spirochaetota</taxon>
        <taxon>Spirochaetia</taxon>
        <taxon>Spirochaetales</taxon>
        <taxon>Treponemataceae</taxon>
        <taxon>Treponema</taxon>
    </lineage>
</organism>
<evidence type="ECO:0000256" key="4">
    <source>
        <dbReference type="ARBA" id="ARBA00022840"/>
    </source>
</evidence>
<dbReference type="RefSeq" id="WP_016518369.1">
    <property type="nucleotide sequence ID" value="NZ_KE332512.1"/>
</dbReference>
<dbReference type="AlphaFoldDB" id="S3LBV9"/>
<dbReference type="Gene3D" id="3.40.50.300">
    <property type="entry name" value="P-loop containing nucleotide triphosphate hydrolases"/>
    <property type="match status" value="1"/>
</dbReference>
<dbReference type="PANTHER" id="PTHR43117:SF4">
    <property type="entry name" value="OSMOPROTECTANT IMPORT ATP-BINDING PROTEIN OSMV"/>
    <property type="match status" value="1"/>
</dbReference>
<proteinExistence type="inferred from homology"/>
<comment type="caution">
    <text evidence="6">The sequence shown here is derived from an EMBL/GenBank/DDBJ whole genome shotgun (WGS) entry which is preliminary data.</text>
</comment>
<evidence type="ECO:0000256" key="2">
    <source>
        <dbReference type="ARBA" id="ARBA00022448"/>
    </source>
</evidence>
<keyword evidence="4" id="KW-0067">ATP-binding</keyword>
<dbReference type="Pfam" id="PF00005">
    <property type="entry name" value="ABC_tran"/>
    <property type="match status" value="1"/>
</dbReference>
<dbReference type="Proteomes" id="UP000014605">
    <property type="component" value="Unassembled WGS sequence"/>
</dbReference>
<keyword evidence="3" id="KW-0547">Nucleotide-binding</keyword>
<dbReference type="InterPro" id="IPR017871">
    <property type="entry name" value="ABC_transporter-like_CS"/>
</dbReference>
<dbReference type="EMBL" id="ATFC01000007">
    <property type="protein sequence ID" value="EPF47051.1"/>
    <property type="molecule type" value="Genomic_DNA"/>
</dbReference>
<comment type="similarity">
    <text evidence="1">Belongs to the ABC transporter superfamily.</text>
</comment>
<dbReference type="InterPro" id="IPR003439">
    <property type="entry name" value="ABC_transporter-like_ATP-bd"/>
</dbReference>
<gene>
    <name evidence="6" type="ORF">HMPREF1222_00868</name>
</gene>
<evidence type="ECO:0000256" key="3">
    <source>
        <dbReference type="ARBA" id="ARBA00022741"/>
    </source>
</evidence>